<dbReference type="HAMAP" id="MF_01139">
    <property type="entry name" value="ISPT"/>
    <property type="match status" value="1"/>
</dbReference>
<keyword evidence="2" id="KW-0460">Magnesium</keyword>
<sequence>MEASSPLAADPPPPPVHVAIIMDGNGRWARSRGLPRTAGHKRGAESVRRTVEAAREMGVSYLTLYGFSSENWKRPAGEIADLMGLLRLYLRNEINALHKNGIRLKVIGERSRLGPDIVRMIEEAEARTEGNVDLTLVLALSYGGRQEIVEATRAVARAVAAGGLAPDQVDESVVGAHLFTAGIPDPDLIIRTSGEQRISNFLLWQGAYAELVFIETLWPDFGRAELETALRDFHRRDRRFGGAR</sequence>
<protein>
    <recommendedName>
        <fullName evidence="2">Isoprenyl transferase</fullName>
        <ecNumber evidence="2">2.5.1.-</ecNumber>
    </recommendedName>
</protein>
<feature type="active site" description="Proton acceptor" evidence="2">
    <location>
        <position position="71"/>
    </location>
</feature>
<feature type="binding site" evidence="2">
    <location>
        <begin position="24"/>
        <end position="27"/>
    </location>
    <ligand>
        <name>substrate</name>
    </ligand>
</feature>
<dbReference type="NCBIfam" id="NF011408">
    <property type="entry name" value="PRK14834.1"/>
    <property type="match status" value="1"/>
</dbReference>
<feature type="binding site" evidence="2">
    <location>
        <position position="191"/>
    </location>
    <ligand>
        <name>substrate</name>
    </ligand>
</feature>
<dbReference type="InterPro" id="IPR018520">
    <property type="entry name" value="UPP_synth-like_CS"/>
</dbReference>
<accession>A0ABW5C812</accession>
<feature type="binding site" evidence="2">
    <location>
        <begin position="197"/>
        <end position="199"/>
    </location>
    <ligand>
        <name>substrate</name>
    </ligand>
</feature>
<feature type="binding site" evidence="2">
    <location>
        <position position="74"/>
    </location>
    <ligand>
        <name>substrate</name>
    </ligand>
</feature>
<dbReference type="PROSITE" id="PS01066">
    <property type="entry name" value="UPP_SYNTHASE"/>
    <property type="match status" value="1"/>
</dbReference>
<dbReference type="CDD" id="cd00475">
    <property type="entry name" value="Cis_IPPS"/>
    <property type="match status" value="1"/>
</dbReference>
<comment type="similarity">
    <text evidence="2">Belongs to the UPP synthase family.</text>
</comment>
<feature type="binding site" evidence="2">
    <location>
        <position position="36"/>
    </location>
    <ligand>
        <name>substrate</name>
    </ligand>
</feature>
<keyword evidence="4" id="KW-1185">Reference proteome</keyword>
<dbReference type="NCBIfam" id="TIGR00055">
    <property type="entry name" value="uppS"/>
    <property type="match status" value="1"/>
</dbReference>
<keyword evidence="1 2" id="KW-0808">Transferase</keyword>
<dbReference type="Pfam" id="PF01255">
    <property type="entry name" value="Prenyltransf"/>
    <property type="match status" value="1"/>
</dbReference>
<feature type="binding site" evidence="2">
    <location>
        <begin position="68"/>
        <end position="70"/>
    </location>
    <ligand>
        <name>substrate</name>
    </ligand>
</feature>
<dbReference type="InterPro" id="IPR001441">
    <property type="entry name" value="UPP_synth-like"/>
</dbReference>
<feature type="binding site" evidence="2">
    <location>
        <position position="23"/>
    </location>
    <ligand>
        <name>Mg(2+)</name>
        <dbReference type="ChEBI" id="CHEBI:18420"/>
    </ligand>
</feature>
<dbReference type="EC" id="2.5.1.-" evidence="2"/>
<dbReference type="RefSeq" id="WP_377313545.1">
    <property type="nucleotide sequence ID" value="NZ_JBHUIY010000001.1"/>
</dbReference>
<reference evidence="4" key="1">
    <citation type="journal article" date="2019" name="Int. J. Syst. Evol. Microbiol.">
        <title>The Global Catalogue of Microorganisms (GCM) 10K type strain sequencing project: providing services to taxonomists for standard genome sequencing and annotation.</title>
        <authorList>
            <consortium name="The Broad Institute Genomics Platform"/>
            <consortium name="The Broad Institute Genome Sequencing Center for Infectious Disease"/>
            <person name="Wu L."/>
            <person name="Ma J."/>
        </authorList>
    </citation>
    <scope>NUCLEOTIDE SEQUENCE [LARGE SCALE GENOMIC DNA]</scope>
    <source>
        <strain evidence="4">KCTC 15012</strain>
    </source>
</reference>
<dbReference type="Proteomes" id="UP001597296">
    <property type="component" value="Unassembled WGS sequence"/>
</dbReference>
<evidence type="ECO:0000313" key="3">
    <source>
        <dbReference type="EMBL" id="MFD2232326.1"/>
    </source>
</evidence>
<name>A0ABW5C812_9PROT</name>
<evidence type="ECO:0000313" key="4">
    <source>
        <dbReference type="Proteomes" id="UP001597296"/>
    </source>
</evidence>
<organism evidence="3 4">
    <name type="scientific">Phaeospirillum tilakii</name>
    <dbReference type="NCBI Taxonomy" id="741673"/>
    <lineage>
        <taxon>Bacteria</taxon>
        <taxon>Pseudomonadati</taxon>
        <taxon>Pseudomonadota</taxon>
        <taxon>Alphaproteobacteria</taxon>
        <taxon>Rhodospirillales</taxon>
        <taxon>Rhodospirillaceae</taxon>
        <taxon>Phaeospirillum</taxon>
    </lineage>
</organism>
<dbReference type="Gene3D" id="3.40.1180.10">
    <property type="entry name" value="Decaprenyl diphosphate synthase-like"/>
    <property type="match status" value="1"/>
</dbReference>
<proteinExistence type="inferred from homology"/>
<dbReference type="GO" id="GO:0016740">
    <property type="term" value="F:transferase activity"/>
    <property type="evidence" value="ECO:0007669"/>
    <property type="project" value="UniProtKB-KW"/>
</dbReference>
<comment type="cofactor">
    <cofactor evidence="2">
        <name>Mg(2+)</name>
        <dbReference type="ChEBI" id="CHEBI:18420"/>
    </cofactor>
    <text evidence="2">Binds 2 magnesium ions per subunit.</text>
</comment>
<evidence type="ECO:0000256" key="2">
    <source>
        <dbReference type="HAMAP-Rule" id="MF_01139"/>
    </source>
</evidence>
<comment type="caution">
    <text evidence="3">The sequence shown here is derived from an EMBL/GenBank/DDBJ whole genome shotgun (WGS) entry which is preliminary data.</text>
</comment>
<feature type="binding site" evidence="2">
    <location>
        <position position="28"/>
    </location>
    <ligand>
        <name>substrate</name>
    </ligand>
</feature>
<gene>
    <name evidence="3" type="ORF">ACFSNB_00760</name>
</gene>
<dbReference type="PANTHER" id="PTHR10291:SF0">
    <property type="entry name" value="DEHYDRODOLICHYL DIPHOSPHATE SYNTHASE 2"/>
    <property type="match status" value="1"/>
</dbReference>
<dbReference type="NCBIfam" id="NF011405">
    <property type="entry name" value="PRK14830.1"/>
    <property type="match status" value="1"/>
</dbReference>
<feature type="binding site" evidence="2">
    <location>
        <position position="210"/>
    </location>
    <ligand>
        <name>Mg(2+)</name>
        <dbReference type="ChEBI" id="CHEBI:18420"/>
    </ligand>
</feature>
<keyword evidence="2" id="KW-0479">Metal-binding</keyword>
<dbReference type="EMBL" id="JBHUIY010000001">
    <property type="protein sequence ID" value="MFD2232326.1"/>
    <property type="molecule type" value="Genomic_DNA"/>
</dbReference>
<feature type="active site" evidence="2">
    <location>
        <position position="23"/>
    </location>
</feature>
<dbReference type="SUPFAM" id="SSF64005">
    <property type="entry name" value="Undecaprenyl diphosphate synthase"/>
    <property type="match status" value="1"/>
</dbReference>
<feature type="binding site" evidence="2">
    <location>
        <position position="40"/>
    </location>
    <ligand>
        <name>substrate</name>
    </ligand>
</feature>
<comment type="subunit">
    <text evidence="2">Homodimer.</text>
</comment>
<dbReference type="InterPro" id="IPR036424">
    <property type="entry name" value="UPP_synth-like_sf"/>
</dbReference>
<dbReference type="PANTHER" id="PTHR10291">
    <property type="entry name" value="DEHYDRODOLICHYL DIPHOSPHATE SYNTHASE FAMILY MEMBER"/>
    <property type="match status" value="1"/>
</dbReference>
<comment type="function">
    <text evidence="2">Catalyzes the condensation of isopentenyl diphosphate (IPP) with allylic pyrophosphates generating different type of terpenoids.</text>
</comment>
<feature type="binding site" evidence="2">
    <location>
        <position position="72"/>
    </location>
    <ligand>
        <name>substrate</name>
    </ligand>
</feature>
<evidence type="ECO:0000256" key="1">
    <source>
        <dbReference type="ARBA" id="ARBA00022679"/>
    </source>
</evidence>